<proteinExistence type="predicted"/>
<dbReference type="Proteomes" id="UP001617714">
    <property type="component" value="Unassembled WGS sequence"/>
</dbReference>
<dbReference type="EMBL" id="JBIXKD010000002">
    <property type="protein sequence ID" value="MFJ5320112.1"/>
    <property type="molecule type" value="Genomic_DNA"/>
</dbReference>
<name>A0ABW8FTE9_9GAMM</name>
<evidence type="ECO:0000313" key="1">
    <source>
        <dbReference type="EMBL" id="MFJ5320112.1"/>
    </source>
</evidence>
<sequence length="101" mass="10518">MASQTLDTAMAGLLNRWLSEDDANKAISMLGRYQIGAEKQVDKTLYRVAAYPTSGHISNPDAVALTSTGQRPDTGTSLTAVNVDNTATGVTIAGTVGTPPH</sequence>
<dbReference type="RefSeq" id="WP_400291832.1">
    <property type="nucleotide sequence ID" value="NZ_JBIXKD010000002.1"/>
</dbReference>
<keyword evidence="2" id="KW-1185">Reference proteome</keyword>
<reference evidence="1 2" key="1">
    <citation type="submission" date="2024-10" db="EMBL/GenBank/DDBJ databases">
        <authorList>
            <person name="Lu C.-H."/>
        </authorList>
    </citation>
    <scope>NUCLEOTIDE SEQUENCE [LARGE SCALE GENOMIC DNA]</scope>
    <source>
        <strain evidence="1 2">22QBSP01-2</strain>
    </source>
</reference>
<accession>A0ABW8FTE9</accession>
<organism evidence="1 2">
    <name type="scientific">Pectobacterium parvum</name>
    <dbReference type="NCBI Taxonomy" id="2778550"/>
    <lineage>
        <taxon>Bacteria</taxon>
        <taxon>Pseudomonadati</taxon>
        <taxon>Pseudomonadota</taxon>
        <taxon>Gammaproteobacteria</taxon>
        <taxon>Enterobacterales</taxon>
        <taxon>Pectobacteriaceae</taxon>
        <taxon>Pectobacterium</taxon>
    </lineage>
</organism>
<evidence type="ECO:0000313" key="2">
    <source>
        <dbReference type="Proteomes" id="UP001617714"/>
    </source>
</evidence>
<protein>
    <submittedName>
        <fullName evidence="1">Uncharacterized protein</fullName>
    </submittedName>
</protein>
<gene>
    <name evidence="1" type="ORF">ACIPSN_01720</name>
</gene>
<comment type="caution">
    <text evidence="1">The sequence shown here is derived from an EMBL/GenBank/DDBJ whole genome shotgun (WGS) entry which is preliminary data.</text>
</comment>